<dbReference type="EMBL" id="JANCPR020000060">
    <property type="protein sequence ID" value="MDJ1137569.1"/>
    <property type="molecule type" value="Genomic_DNA"/>
</dbReference>
<keyword evidence="3" id="KW-0812">Transmembrane</keyword>
<comment type="subcellular location">
    <subcellularLocation>
        <location evidence="1">Membrane</location>
    </subcellularLocation>
</comment>
<keyword evidence="5" id="KW-1185">Reference proteome</keyword>
<accession>A0ABT7A8A0</accession>
<keyword evidence="2 3" id="KW-0472">Membrane</keyword>
<comment type="caution">
    <text evidence="4">The sequence shown here is derived from an EMBL/GenBank/DDBJ whole genome shotgun (WGS) entry which is preliminary data.</text>
</comment>
<dbReference type="Proteomes" id="UP001214441">
    <property type="component" value="Unassembled WGS sequence"/>
</dbReference>
<evidence type="ECO:0008006" key="6">
    <source>
        <dbReference type="Google" id="ProtNLM"/>
    </source>
</evidence>
<evidence type="ECO:0000313" key="4">
    <source>
        <dbReference type="EMBL" id="MDJ1137569.1"/>
    </source>
</evidence>
<keyword evidence="3" id="KW-1133">Transmembrane helix</keyword>
<sequence>MTLTGLRGKLRSPREHLRARARWYAVAVLVAALLGGTALLVGAARLTGSEAARNKALTDTAATSRVSGEVGDALARIFSYTPQGVAKTEQDAKGVLDGRAARQYESLFGQVRERVAEQKLTLATRVVSSGVTRLHGDRAELLVFLDQTSTREGRKPSTAAAQLSVSAERRDGDWLIVGIKAR</sequence>
<dbReference type="SUPFAM" id="SSF54427">
    <property type="entry name" value="NTF2-like"/>
    <property type="match status" value="1"/>
</dbReference>
<evidence type="ECO:0000256" key="3">
    <source>
        <dbReference type="SAM" id="Phobius"/>
    </source>
</evidence>
<organism evidence="4 5">
    <name type="scientific">Streptomyces iconiensis</name>
    <dbReference type="NCBI Taxonomy" id="1384038"/>
    <lineage>
        <taxon>Bacteria</taxon>
        <taxon>Bacillati</taxon>
        <taxon>Actinomycetota</taxon>
        <taxon>Actinomycetes</taxon>
        <taxon>Kitasatosporales</taxon>
        <taxon>Streptomycetaceae</taxon>
        <taxon>Streptomyces</taxon>
    </lineage>
</organism>
<feature type="transmembrane region" description="Helical" evidence="3">
    <location>
        <begin position="21"/>
        <end position="44"/>
    </location>
</feature>
<reference evidence="4 5" key="1">
    <citation type="submission" date="2023-05" db="EMBL/GenBank/DDBJ databases">
        <title>Streptantibioticus silvisoli sp. nov., acidotolerant actinomycetes 1 from pine litter.</title>
        <authorList>
            <person name="Swiecimska M."/>
            <person name="Golinska P."/>
            <person name="Sangal V."/>
            <person name="Wachnowicz B."/>
            <person name="Goodfellow M."/>
        </authorList>
    </citation>
    <scope>NUCLEOTIDE SEQUENCE [LARGE SCALE GENOMIC DNA]</scope>
    <source>
        <strain evidence="4 5">DSM 42109</strain>
    </source>
</reference>
<dbReference type="InterPro" id="IPR032710">
    <property type="entry name" value="NTF2-like_dom_sf"/>
</dbReference>
<evidence type="ECO:0000256" key="1">
    <source>
        <dbReference type="ARBA" id="ARBA00004370"/>
    </source>
</evidence>
<protein>
    <recommendedName>
        <fullName evidence="6">Mce-associated membrane protein</fullName>
    </recommendedName>
</protein>
<dbReference type="RefSeq" id="WP_274045098.1">
    <property type="nucleotide sequence ID" value="NZ_JANCPR020000060.1"/>
</dbReference>
<gene>
    <name evidence="4" type="ORF">NMN56_037580</name>
</gene>
<evidence type="ECO:0000256" key="2">
    <source>
        <dbReference type="ARBA" id="ARBA00023136"/>
    </source>
</evidence>
<dbReference type="PANTHER" id="PTHR37042:SF4">
    <property type="entry name" value="OUTER MEMBRANE PROTEIN RV1973"/>
    <property type="match status" value="1"/>
</dbReference>
<proteinExistence type="predicted"/>
<name>A0ABT7A8A0_9ACTN</name>
<evidence type="ECO:0000313" key="5">
    <source>
        <dbReference type="Proteomes" id="UP001214441"/>
    </source>
</evidence>
<dbReference type="PANTHER" id="PTHR37042">
    <property type="entry name" value="OUTER MEMBRANE PROTEIN RV1973"/>
    <property type="match status" value="1"/>
</dbReference>